<gene>
    <name evidence="4" type="ORF">PCANC_03641</name>
    <name evidence="1" type="ORF">PCANC_07184</name>
    <name evidence="3" type="ORF">PCASD_10438</name>
    <name evidence="2" type="ORF">PCASD_10960</name>
</gene>
<comment type="caution">
    <text evidence="1">The sequence shown here is derived from an EMBL/GenBank/DDBJ whole genome shotgun (WGS) entry which is preliminary data.</text>
</comment>
<proteinExistence type="predicted"/>
<sequence>MLLHKAHHGALRMLQRLTLVREAVTVEGPSVCTCHAVVIRVDVPLDLIVSAITKWTTPCPPALTPSFQHLPVNEPPYAIGYNGIPTTDSLQEFGNFQMRMFNECVTVKSNSSGLAKLGSATPI</sequence>
<name>A0A2N5SXN9_9BASI</name>
<dbReference type="AlphaFoldDB" id="A0A2N5SXN9"/>
<organism evidence="1 5">
    <name type="scientific">Puccinia coronata f. sp. avenae</name>
    <dbReference type="NCBI Taxonomy" id="200324"/>
    <lineage>
        <taxon>Eukaryota</taxon>
        <taxon>Fungi</taxon>
        <taxon>Dikarya</taxon>
        <taxon>Basidiomycota</taxon>
        <taxon>Pucciniomycotina</taxon>
        <taxon>Pucciniomycetes</taxon>
        <taxon>Pucciniales</taxon>
        <taxon>Pucciniaceae</taxon>
        <taxon>Puccinia</taxon>
    </lineage>
</organism>
<protein>
    <submittedName>
        <fullName evidence="1">Uncharacterized protein</fullName>
    </submittedName>
</protein>
<dbReference type="Proteomes" id="UP000235388">
    <property type="component" value="Unassembled WGS sequence"/>
</dbReference>
<keyword evidence="5" id="KW-1185">Reference proteome</keyword>
<dbReference type="EMBL" id="PGCJ01000839">
    <property type="protein sequence ID" value="PLW18001.1"/>
    <property type="molecule type" value="Genomic_DNA"/>
</dbReference>
<evidence type="ECO:0000313" key="6">
    <source>
        <dbReference type="Proteomes" id="UP000235392"/>
    </source>
</evidence>
<evidence type="ECO:0000313" key="5">
    <source>
        <dbReference type="Proteomes" id="UP000235388"/>
    </source>
</evidence>
<dbReference type="EMBL" id="PGCI01000164">
    <property type="protein sequence ID" value="PLW36204.1"/>
    <property type="molecule type" value="Genomic_DNA"/>
</dbReference>
<accession>A0A2N5SXN9</accession>
<dbReference type="OrthoDB" id="2508933at2759"/>
<evidence type="ECO:0000313" key="4">
    <source>
        <dbReference type="EMBL" id="PLW53777.1"/>
    </source>
</evidence>
<dbReference type="EMBL" id="PGCI01000637">
    <property type="protein sequence ID" value="PLW23293.1"/>
    <property type="molecule type" value="Genomic_DNA"/>
</dbReference>
<evidence type="ECO:0000313" key="1">
    <source>
        <dbReference type="EMBL" id="PLW18001.1"/>
    </source>
</evidence>
<dbReference type="Proteomes" id="UP000235392">
    <property type="component" value="Unassembled WGS sequence"/>
</dbReference>
<dbReference type="EMBL" id="PGCJ01000056">
    <property type="protein sequence ID" value="PLW53777.1"/>
    <property type="molecule type" value="Genomic_DNA"/>
</dbReference>
<reference evidence="5 6" key="1">
    <citation type="submission" date="2017-11" db="EMBL/GenBank/DDBJ databases">
        <title>De novo assembly and phasing of dikaryotic genomes from two isolates of Puccinia coronata f. sp. avenae, the causal agent of oat crown rust.</title>
        <authorList>
            <person name="Miller M.E."/>
            <person name="Zhang Y."/>
            <person name="Omidvar V."/>
            <person name="Sperschneider J."/>
            <person name="Schwessinger B."/>
            <person name="Raley C."/>
            <person name="Palmer J.M."/>
            <person name="Garnica D."/>
            <person name="Upadhyaya N."/>
            <person name="Rathjen J."/>
            <person name="Taylor J.M."/>
            <person name="Park R.F."/>
            <person name="Dodds P.N."/>
            <person name="Hirsch C.D."/>
            <person name="Kianian S.F."/>
            <person name="Figueroa M."/>
        </authorList>
    </citation>
    <scope>NUCLEOTIDE SEQUENCE [LARGE SCALE GENOMIC DNA]</scope>
    <source>
        <strain evidence="1">12NC29</strain>
        <strain evidence="2">12SD80</strain>
    </source>
</reference>
<evidence type="ECO:0000313" key="3">
    <source>
        <dbReference type="EMBL" id="PLW36204.1"/>
    </source>
</evidence>
<evidence type="ECO:0000313" key="2">
    <source>
        <dbReference type="EMBL" id="PLW23293.1"/>
    </source>
</evidence>